<evidence type="ECO:0000313" key="7">
    <source>
        <dbReference type="Proteomes" id="UP000494165"/>
    </source>
</evidence>
<dbReference type="FunFam" id="2.40.10.10:FF:000006">
    <property type="entry name" value="Serine proteinase stubble"/>
    <property type="match status" value="1"/>
</dbReference>
<dbReference type="GO" id="GO:0004252">
    <property type="term" value="F:serine-type endopeptidase activity"/>
    <property type="evidence" value="ECO:0007669"/>
    <property type="project" value="InterPro"/>
</dbReference>
<gene>
    <name evidence="6" type="ORF">CLODIP_2_CD08135</name>
</gene>
<evidence type="ECO:0000256" key="2">
    <source>
        <dbReference type="ARBA" id="ARBA00022801"/>
    </source>
</evidence>
<evidence type="ECO:0000256" key="3">
    <source>
        <dbReference type="ARBA" id="ARBA00022825"/>
    </source>
</evidence>
<dbReference type="InterPro" id="IPR001314">
    <property type="entry name" value="Peptidase_S1A"/>
</dbReference>
<dbReference type="InterPro" id="IPR001254">
    <property type="entry name" value="Trypsin_dom"/>
</dbReference>
<proteinExistence type="predicted"/>
<evidence type="ECO:0000259" key="5">
    <source>
        <dbReference type="PROSITE" id="PS50240"/>
    </source>
</evidence>
<sequence>MQHTRVQFFQLQPSQQRSGAGDLGGVCCVEGSALRGRSASTAPPLSRLHWDYIIRFTMLYVDTGPWILAIAFFSGVSLAFTPVNLADVPCGLRGATSRIVGGEKAKPGEFPWLVSIKRRGGHFCGGTLINKRWVLTAAHCLCSGTVKLPLNYIRVAVGEHDLTQPETPQSIEYSVDLSELHPEYQCQRYVHDVALLRLTEDVKWAPRSVWPACLPASSGRLADDLSGAKAVAAGWGWLSDDSSKGGRANILQKVELEILENKQCLEWYQSQGKKVKILPSQMCAGYENGGRDTCRADSGGPLMIGDSERITVVGVVSAGIGCALAKLPGLYTRVARYLDWIESHVARTDAKRRF</sequence>
<keyword evidence="4" id="KW-1015">Disulfide bond</keyword>
<evidence type="ECO:0000256" key="4">
    <source>
        <dbReference type="ARBA" id="ARBA00023157"/>
    </source>
</evidence>
<dbReference type="Gene3D" id="2.40.10.10">
    <property type="entry name" value="Trypsin-like serine proteases"/>
    <property type="match status" value="2"/>
</dbReference>
<dbReference type="Pfam" id="PF00089">
    <property type="entry name" value="Trypsin"/>
    <property type="match status" value="1"/>
</dbReference>
<dbReference type="PROSITE" id="PS00134">
    <property type="entry name" value="TRYPSIN_HIS"/>
    <property type="match status" value="1"/>
</dbReference>
<dbReference type="InterPro" id="IPR043504">
    <property type="entry name" value="Peptidase_S1_PA_chymotrypsin"/>
</dbReference>
<keyword evidence="3" id="KW-0720">Serine protease</keyword>
<evidence type="ECO:0000256" key="1">
    <source>
        <dbReference type="ARBA" id="ARBA00022670"/>
    </source>
</evidence>
<keyword evidence="7" id="KW-1185">Reference proteome</keyword>
<dbReference type="OrthoDB" id="9448935at2759"/>
<protein>
    <recommendedName>
        <fullName evidence="5">Peptidase S1 domain-containing protein</fullName>
    </recommendedName>
</protein>
<dbReference type="SMART" id="SM00020">
    <property type="entry name" value="Tryp_SPc"/>
    <property type="match status" value="1"/>
</dbReference>
<dbReference type="PRINTS" id="PR00722">
    <property type="entry name" value="CHYMOTRYPSIN"/>
</dbReference>
<accession>A0A8S1CIN6</accession>
<dbReference type="EMBL" id="CADEPI010000036">
    <property type="protein sequence ID" value="CAB3368191.1"/>
    <property type="molecule type" value="Genomic_DNA"/>
</dbReference>
<feature type="domain" description="Peptidase S1" evidence="5">
    <location>
        <begin position="99"/>
        <end position="346"/>
    </location>
</feature>
<evidence type="ECO:0000313" key="6">
    <source>
        <dbReference type="EMBL" id="CAB3368191.1"/>
    </source>
</evidence>
<keyword evidence="1" id="KW-0645">Protease</keyword>
<dbReference type="GO" id="GO:0006508">
    <property type="term" value="P:proteolysis"/>
    <property type="evidence" value="ECO:0007669"/>
    <property type="project" value="UniProtKB-KW"/>
</dbReference>
<reference evidence="6 7" key="1">
    <citation type="submission" date="2020-04" db="EMBL/GenBank/DDBJ databases">
        <authorList>
            <person name="Alioto T."/>
            <person name="Alioto T."/>
            <person name="Gomez Garrido J."/>
        </authorList>
    </citation>
    <scope>NUCLEOTIDE SEQUENCE [LARGE SCALE GENOMIC DNA]</scope>
</reference>
<dbReference type="InterPro" id="IPR009003">
    <property type="entry name" value="Peptidase_S1_PA"/>
</dbReference>
<dbReference type="SUPFAM" id="SSF50494">
    <property type="entry name" value="Trypsin-like serine proteases"/>
    <property type="match status" value="1"/>
</dbReference>
<dbReference type="CDD" id="cd00190">
    <property type="entry name" value="Tryp_SPc"/>
    <property type="match status" value="1"/>
</dbReference>
<comment type="caution">
    <text evidence="6">The sequence shown here is derived from an EMBL/GenBank/DDBJ whole genome shotgun (WGS) entry which is preliminary data.</text>
</comment>
<dbReference type="PANTHER" id="PTHR24252">
    <property type="entry name" value="ACROSIN-RELATED"/>
    <property type="match status" value="1"/>
</dbReference>
<dbReference type="AlphaFoldDB" id="A0A8S1CIN6"/>
<name>A0A8S1CIN6_9INSE</name>
<dbReference type="Proteomes" id="UP000494165">
    <property type="component" value="Unassembled WGS sequence"/>
</dbReference>
<dbReference type="PROSITE" id="PS50240">
    <property type="entry name" value="TRYPSIN_DOM"/>
    <property type="match status" value="1"/>
</dbReference>
<dbReference type="PANTHER" id="PTHR24252:SF7">
    <property type="entry name" value="HYALIN"/>
    <property type="match status" value="1"/>
</dbReference>
<organism evidence="6 7">
    <name type="scientific">Cloeon dipterum</name>
    <dbReference type="NCBI Taxonomy" id="197152"/>
    <lineage>
        <taxon>Eukaryota</taxon>
        <taxon>Metazoa</taxon>
        <taxon>Ecdysozoa</taxon>
        <taxon>Arthropoda</taxon>
        <taxon>Hexapoda</taxon>
        <taxon>Insecta</taxon>
        <taxon>Pterygota</taxon>
        <taxon>Palaeoptera</taxon>
        <taxon>Ephemeroptera</taxon>
        <taxon>Pisciforma</taxon>
        <taxon>Baetidae</taxon>
        <taxon>Cloeon</taxon>
    </lineage>
</organism>
<dbReference type="InterPro" id="IPR018114">
    <property type="entry name" value="TRYPSIN_HIS"/>
</dbReference>
<keyword evidence="2" id="KW-0378">Hydrolase</keyword>